<dbReference type="HOGENOM" id="CLU_3395754_0_0_0"/>
<organism evidence="1 2">
    <name type="scientific">Chlamydia caviae (strain ATCC VR-813 / DSM 19441 / 03DC25 / GPIC)</name>
    <name type="common">Chlamydophila caviae</name>
    <dbReference type="NCBI Taxonomy" id="227941"/>
    <lineage>
        <taxon>Bacteria</taxon>
        <taxon>Pseudomonadati</taxon>
        <taxon>Chlamydiota</taxon>
        <taxon>Chlamydiia</taxon>
        <taxon>Chlamydiales</taxon>
        <taxon>Chlamydiaceae</taxon>
        <taxon>Chlamydia/Chlamydophila group</taxon>
        <taxon>Chlamydia</taxon>
    </lineage>
</organism>
<dbReference type="EMBL" id="AE015925">
    <property type="protein sequence ID" value="AAP05027.1"/>
    <property type="molecule type" value="Genomic_DNA"/>
</dbReference>
<reference evidence="1 2" key="1">
    <citation type="journal article" date="2003" name="Nucleic Acids Res.">
        <title>Genome sequence of Chlamydophila caviae (Chlamydia psittaci GPIC): examining the role of niche-specific genes in the evolution of the Chlamydiaceae.</title>
        <authorList>
            <person name="Read T.D."/>
            <person name="Myers G.S.A."/>
            <person name="Brunham R.C."/>
            <person name="Nelson W.C."/>
            <person name="Paulsen I.T."/>
            <person name="Heidelberg J.F."/>
            <person name="Holtzapple E.K."/>
            <person name="Khouri H.M."/>
            <person name="Federova N.B."/>
            <person name="Carty H.A."/>
            <person name="Umayam L.A."/>
            <person name="Haft D.H."/>
            <person name="Peterson J.D."/>
            <person name="Beanan M.J."/>
            <person name="White O."/>
            <person name="Salzberg S.L."/>
            <person name="Hsia R.-C."/>
            <person name="McClarty G."/>
            <person name="Rank R.G."/>
            <person name="Bavoil P.M."/>
            <person name="Fraser C.M."/>
        </authorList>
    </citation>
    <scope>NUCLEOTIDE SEQUENCE [LARGE SCALE GENOMIC DNA]</scope>
    <source>
        <strain evidence="2">ATCC VR-813 / DSM 19441 / 03DC25 / GPIC</strain>
    </source>
</reference>
<gene>
    <name evidence="1" type="ordered locus">CCA_00276</name>
</gene>
<dbReference type="KEGG" id="cca:CCA_00276"/>
<accession>Q823X7</accession>
<keyword evidence="2" id="KW-1185">Reference proteome</keyword>
<evidence type="ECO:0000313" key="1">
    <source>
        <dbReference type="EMBL" id="AAP05027.1"/>
    </source>
</evidence>
<protein>
    <submittedName>
        <fullName evidence="1">Uncharacterized protein</fullName>
    </submittedName>
</protein>
<sequence>MGDLSKQSTDNPTFWEYIDYILFIIECVFIL</sequence>
<name>Q823X7_CHLCV</name>
<dbReference type="Proteomes" id="UP000002193">
    <property type="component" value="Chromosome"/>
</dbReference>
<evidence type="ECO:0000313" key="2">
    <source>
        <dbReference type="Proteomes" id="UP000002193"/>
    </source>
</evidence>
<dbReference type="AlphaFoldDB" id="Q823X7"/>
<proteinExistence type="predicted"/>